<proteinExistence type="predicted"/>
<evidence type="ECO:0000313" key="2">
    <source>
        <dbReference type="EMBL" id="SBV49741.1"/>
    </source>
</evidence>
<sequence>MGQDDYLKMPRVLFVSKECTGTCRPALTASTTHGNGEATPTGASLAGKAAAAAERVW</sequence>
<dbReference type="Proteomes" id="UP000092503">
    <property type="component" value="Unassembled WGS sequence"/>
</dbReference>
<evidence type="ECO:0000256" key="1">
    <source>
        <dbReference type="SAM" id="MobiDB-lite"/>
    </source>
</evidence>
<dbReference type="EMBL" id="FLTX01000007">
    <property type="protein sequence ID" value="SBV49741.1"/>
    <property type="molecule type" value="Genomic_DNA"/>
</dbReference>
<evidence type="ECO:0000313" key="3">
    <source>
        <dbReference type="Proteomes" id="UP000092503"/>
    </source>
</evidence>
<gene>
    <name evidence="2" type="ORF">XBLMG947_0514</name>
</gene>
<accession>A0A1C3NH72</accession>
<dbReference type="AlphaFoldDB" id="A0A1C3NH72"/>
<protein>
    <submittedName>
        <fullName evidence="2">Uncharacterized protein</fullName>
    </submittedName>
</protein>
<reference evidence="2 3" key="1">
    <citation type="submission" date="2016-06" db="EMBL/GenBank/DDBJ databases">
        <authorList>
            <person name="Kjaerup R.B."/>
            <person name="Dalgaard T.S."/>
            <person name="Juul-Madsen H.R."/>
        </authorList>
    </citation>
    <scope>NUCLEOTIDE SEQUENCE [LARGE SCALE GENOMIC DNA]</scope>
    <source>
        <strain evidence="2">LMG947</strain>
    </source>
</reference>
<name>A0A1C3NH72_9XANT</name>
<feature type="compositionally biased region" description="Low complexity" evidence="1">
    <location>
        <begin position="43"/>
        <end position="57"/>
    </location>
</feature>
<dbReference type="STRING" id="56449.XBLMG947_0514"/>
<organism evidence="2 3">
    <name type="scientific">Xanthomonas bromi</name>
    <dbReference type="NCBI Taxonomy" id="56449"/>
    <lineage>
        <taxon>Bacteria</taxon>
        <taxon>Pseudomonadati</taxon>
        <taxon>Pseudomonadota</taxon>
        <taxon>Gammaproteobacteria</taxon>
        <taxon>Lysobacterales</taxon>
        <taxon>Lysobacteraceae</taxon>
        <taxon>Xanthomonas</taxon>
    </lineage>
</organism>
<feature type="region of interest" description="Disordered" evidence="1">
    <location>
        <begin position="27"/>
        <end position="57"/>
    </location>
</feature>